<sequence>MPPIASVSRRERTSEQKSLFDILHLQASEQNASITTTPLSPFWQPFGSSLGAPVHHAAKSGQHFSHSPHHRFRQSVYRARRTCLRSLSTHLALAYIARTVPLYLHWVVSARAKDEENQTNQKKEENKVLSFPSARQAHAPTHPRQRHGCGGWPSAIGRWTRNPTRPLGNEGKVNSGSIAECTAESRRCLFCVFFVGRMG</sequence>
<organism evidence="2 3">
    <name type="scientific">Phyllosticta paracitricarpa</name>
    <dbReference type="NCBI Taxonomy" id="2016321"/>
    <lineage>
        <taxon>Eukaryota</taxon>
        <taxon>Fungi</taxon>
        <taxon>Dikarya</taxon>
        <taxon>Ascomycota</taxon>
        <taxon>Pezizomycotina</taxon>
        <taxon>Dothideomycetes</taxon>
        <taxon>Dothideomycetes incertae sedis</taxon>
        <taxon>Botryosphaeriales</taxon>
        <taxon>Phyllostictaceae</taxon>
        <taxon>Phyllosticta</taxon>
    </lineage>
</organism>
<proteinExistence type="predicted"/>
<protein>
    <submittedName>
        <fullName evidence="2">Uncharacterized protein</fullName>
    </submittedName>
</protein>
<keyword evidence="3" id="KW-1185">Reference proteome</keyword>
<name>A0ABR1NGA7_9PEZI</name>
<feature type="compositionally biased region" description="Basic and acidic residues" evidence="1">
    <location>
        <begin position="113"/>
        <end position="127"/>
    </location>
</feature>
<dbReference type="EMBL" id="JBBPBF010000008">
    <property type="protein sequence ID" value="KAK7613074.1"/>
    <property type="molecule type" value="Genomic_DNA"/>
</dbReference>
<evidence type="ECO:0000313" key="3">
    <source>
        <dbReference type="Proteomes" id="UP001367316"/>
    </source>
</evidence>
<dbReference type="Proteomes" id="UP001367316">
    <property type="component" value="Unassembled WGS sequence"/>
</dbReference>
<evidence type="ECO:0000256" key="1">
    <source>
        <dbReference type="SAM" id="MobiDB-lite"/>
    </source>
</evidence>
<evidence type="ECO:0000313" key="2">
    <source>
        <dbReference type="EMBL" id="KAK7613074.1"/>
    </source>
</evidence>
<feature type="region of interest" description="Disordered" evidence="1">
    <location>
        <begin position="113"/>
        <end position="172"/>
    </location>
</feature>
<comment type="caution">
    <text evidence="2">The sequence shown here is derived from an EMBL/GenBank/DDBJ whole genome shotgun (WGS) entry which is preliminary data.</text>
</comment>
<accession>A0ABR1NGA7</accession>
<reference evidence="2 3" key="1">
    <citation type="submission" date="2024-04" db="EMBL/GenBank/DDBJ databases">
        <title>Phyllosticta paracitricarpa is synonymous to the EU quarantine fungus P. citricarpa based on phylogenomic analyses.</title>
        <authorList>
            <consortium name="Lawrence Berkeley National Laboratory"/>
            <person name="Van ingen-buijs V.A."/>
            <person name="Van westerhoven A.C."/>
            <person name="Haridas S."/>
            <person name="Skiadas P."/>
            <person name="Martin F."/>
            <person name="Groenewald J.Z."/>
            <person name="Crous P.W."/>
            <person name="Seidl M.F."/>
        </authorList>
    </citation>
    <scope>NUCLEOTIDE SEQUENCE [LARGE SCALE GENOMIC DNA]</scope>
    <source>
        <strain evidence="2 3">CBS 141358</strain>
    </source>
</reference>
<gene>
    <name evidence="2" type="ORF">JOL62DRAFT_427261</name>
</gene>